<dbReference type="FunFam" id="3.40.50.300:FF:000326">
    <property type="entry name" value="P-loop containing nucleoside triphosphate hydrolase"/>
    <property type="match status" value="1"/>
</dbReference>
<evidence type="ECO:0008006" key="9">
    <source>
        <dbReference type="Google" id="ProtNLM"/>
    </source>
</evidence>
<evidence type="ECO:0000256" key="3">
    <source>
        <dbReference type="ARBA" id="ARBA00022806"/>
    </source>
</evidence>
<dbReference type="GO" id="GO:0004386">
    <property type="term" value="F:helicase activity"/>
    <property type="evidence" value="ECO:0007669"/>
    <property type="project" value="UniProtKB-KW"/>
</dbReference>
<organism evidence="8">
    <name type="scientific">Rhodosorus marinus</name>
    <dbReference type="NCBI Taxonomy" id="101924"/>
    <lineage>
        <taxon>Eukaryota</taxon>
        <taxon>Rhodophyta</taxon>
        <taxon>Stylonematophyceae</taxon>
        <taxon>Stylonematales</taxon>
        <taxon>Stylonemataceae</taxon>
        <taxon>Rhodosorus</taxon>
    </lineage>
</organism>
<evidence type="ECO:0000256" key="2">
    <source>
        <dbReference type="ARBA" id="ARBA00022801"/>
    </source>
</evidence>
<keyword evidence="1" id="KW-0547">Nucleotide-binding</keyword>
<feature type="compositionally biased region" description="Basic and acidic residues" evidence="5">
    <location>
        <begin position="817"/>
        <end position="837"/>
    </location>
</feature>
<dbReference type="Pfam" id="PF13086">
    <property type="entry name" value="AAA_11"/>
    <property type="match status" value="3"/>
</dbReference>
<accession>A0A7S2ZEZ3</accession>
<evidence type="ECO:0000256" key="5">
    <source>
        <dbReference type="SAM" id="MobiDB-lite"/>
    </source>
</evidence>
<feature type="domain" description="DNA2/NAM7 helicase helicase" evidence="6">
    <location>
        <begin position="465"/>
        <end position="542"/>
    </location>
</feature>
<feature type="domain" description="DNA2/NAM7 helicase helicase" evidence="6">
    <location>
        <begin position="384"/>
        <end position="452"/>
    </location>
</feature>
<dbReference type="InterPro" id="IPR045055">
    <property type="entry name" value="DNA2/NAM7-like"/>
</dbReference>
<dbReference type="EMBL" id="HBHW01007990">
    <property type="protein sequence ID" value="CAE0038031.1"/>
    <property type="molecule type" value="Transcribed_RNA"/>
</dbReference>
<keyword evidence="3" id="KW-0347">Helicase</keyword>
<feature type="domain" description="DNA2/NAM7 helicase helicase" evidence="6">
    <location>
        <begin position="254"/>
        <end position="299"/>
    </location>
</feature>
<dbReference type="GO" id="GO:0005524">
    <property type="term" value="F:ATP binding"/>
    <property type="evidence" value="ECO:0007669"/>
    <property type="project" value="UniProtKB-KW"/>
</dbReference>
<evidence type="ECO:0000256" key="4">
    <source>
        <dbReference type="ARBA" id="ARBA00022840"/>
    </source>
</evidence>
<feature type="compositionally biased region" description="Basic and acidic residues" evidence="5">
    <location>
        <begin position="794"/>
        <end position="805"/>
    </location>
</feature>
<gene>
    <name evidence="8" type="ORF">RMAR00112_LOCUS5989</name>
</gene>
<evidence type="ECO:0000259" key="7">
    <source>
        <dbReference type="Pfam" id="PF13087"/>
    </source>
</evidence>
<proteinExistence type="predicted"/>
<feature type="region of interest" description="Disordered" evidence="5">
    <location>
        <begin position="794"/>
        <end position="873"/>
    </location>
</feature>
<keyword evidence="4" id="KW-0067">ATP-binding</keyword>
<dbReference type="PANTHER" id="PTHR10887:SF538">
    <property type="entry name" value="HELICASE MAGATAMA 3-RELATED"/>
    <property type="match status" value="1"/>
</dbReference>
<evidence type="ECO:0000256" key="1">
    <source>
        <dbReference type="ARBA" id="ARBA00022741"/>
    </source>
</evidence>
<dbReference type="InterPro" id="IPR041679">
    <property type="entry name" value="DNA2/NAM7-like_C"/>
</dbReference>
<dbReference type="PANTHER" id="PTHR10887">
    <property type="entry name" value="DNA2/NAM7 HELICASE FAMILY"/>
    <property type="match status" value="1"/>
</dbReference>
<dbReference type="InterPro" id="IPR041677">
    <property type="entry name" value="DNA2/NAM7_AAA_11"/>
</dbReference>
<evidence type="ECO:0000313" key="8">
    <source>
        <dbReference type="EMBL" id="CAE0038031.1"/>
    </source>
</evidence>
<dbReference type="InterPro" id="IPR027417">
    <property type="entry name" value="P-loop_NTPase"/>
</dbReference>
<sequence>MGSMLPSLDGFHDEIMTWNYYEIRSNVEHYRGQKVSLRYDSVADYASIMDPLLFEEVRATILRAREERGIDRRPDSKEHTRQMRIADAKFTKQAARILLTLEFANDPPTKSREWVVQGDLVLISGEGPSSPSQRLHTLGIVDKGLSKDGETSEDSKLRWIVRVPGGGTNRGDGVYTSSEDGREKLGYAAVPGSSWSVTKLCSLVTAQREYQALQSVENLPSNLLHTMLNSAPAPDNRLPLHVPKDLEGEMRKEYNESQWRALEAALRGTITLVQGPPGTGKTKTILGLLSVLLNSKDSPRAENSASLRGRFEATRSRGSGVKSLGLKIPESLLQEGTKSIVEDLRTADEKTPVWRGASPWRRPGSTAALNTKRLDLGARDGGVAVKRVLVCAPSNAAIDEIAIRMIESGLPGGSAERQLLLHPSAVRVGPNVHPRLESISLPYLVEKRLGESVTGKKEPQLGQVARDEARKSVLWEASVVFCTLSSAGTPLFSHIGIDFDTVIIDEAAQAIELSTLIPVKYGCQRLIMVGDVAQLPATVLSRVSIDHGYDVSLFHRLQECGFPVWFLRTQYRMHPAISTYPAERFYMNKLVNAEELMSASWESLLEKHPYYSMRCFGPYLFYDMHGSHESESSTTRSWRNTDEAALSLVLYKELRKQFPQVPPSTVGIITPYKGQVSEIQTRFRKSLEADEFKQLDINSIDGFQGREKDLVIFSCVRARKYHGVGFLADERRMNVALTRARFALWIIGSARTLRTNEHWRKVIENAQQRGCYLKVKKPIEESFMKFVVPGKPEKAVKLSEEKSETDPIGSSKKRKEARTVGDSPRKRSREQRERVDTEGAVEGGGDGRDHETNETANGAEVVDGSAATDDDLD</sequence>
<dbReference type="Gene3D" id="3.40.50.300">
    <property type="entry name" value="P-loop containing nucleotide triphosphate hydrolases"/>
    <property type="match status" value="2"/>
</dbReference>
<dbReference type="SUPFAM" id="SSF52540">
    <property type="entry name" value="P-loop containing nucleoside triphosphate hydrolases"/>
    <property type="match status" value="1"/>
</dbReference>
<dbReference type="GO" id="GO:0005694">
    <property type="term" value="C:chromosome"/>
    <property type="evidence" value="ECO:0007669"/>
    <property type="project" value="UniProtKB-ARBA"/>
</dbReference>
<dbReference type="InterPro" id="IPR047187">
    <property type="entry name" value="SF1_C_Upf1"/>
</dbReference>
<keyword evidence="2" id="KW-0378">Hydrolase</keyword>
<feature type="domain" description="DNA2/NAM7 helicase-like C-terminal" evidence="7">
    <location>
        <begin position="549"/>
        <end position="750"/>
    </location>
</feature>
<dbReference type="CDD" id="cd18042">
    <property type="entry name" value="DEXXQc_SETX"/>
    <property type="match status" value="1"/>
</dbReference>
<dbReference type="CDD" id="cd18808">
    <property type="entry name" value="SF1_C_Upf1"/>
    <property type="match status" value="1"/>
</dbReference>
<dbReference type="Pfam" id="PF13087">
    <property type="entry name" value="AAA_12"/>
    <property type="match status" value="1"/>
</dbReference>
<evidence type="ECO:0000259" key="6">
    <source>
        <dbReference type="Pfam" id="PF13086"/>
    </source>
</evidence>
<dbReference type="GO" id="GO:0016787">
    <property type="term" value="F:hydrolase activity"/>
    <property type="evidence" value="ECO:0007669"/>
    <property type="project" value="UniProtKB-KW"/>
</dbReference>
<protein>
    <recommendedName>
        <fullName evidence="9">Helicase ATP-binding domain-containing protein</fullName>
    </recommendedName>
</protein>
<dbReference type="AlphaFoldDB" id="A0A7S2ZEZ3"/>
<reference evidence="8" key="1">
    <citation type="submission" date="2021-01" db="EMBL/GenBank/DDBJ databases">
        <authorList>
            <person name="Corre E."/>
            <person name="Pelletier E."/>
            <person name="Niang G."/>
            <person name="Scheremetjew M."/>
            <person name="Finn R."/>
            <person name="Kale V."/>
            <person name="Holt S."/>
            <person name="Cochrane G."/>
            <person name="Meng A."/>
            <person name="Brown T."/>
            <person name="Cohen L."/>
        </authorList>
    </citation>
    <scope>NUCLEOTIDE SEQUENCE</scope>
    <source>
        <strain evidence="8">CCMP 769</strain>
    </source>
</reference>
<name>A0A7S2ZEZ3_9RHOD</name>